<keyword evidence="5 10" id="KW-0812">Transmembrane</keyword>
<keyword evidence="3 10" id="KW-0813">Transport</keyword>
<keyword evidence="17" id="KW-1185">Reference proteome</keyword>
<sequence>MRHSLVLLAASASVFPLEALAQTGVIVLDPVVVAGDQTGEGAGDDGAAAAAGQGGAIAGTGDTGAPGSFAITPEEIARTNPSDLQELFIDEPSVTVGSSIPASQKIYVQGVEETNLAITIDGTRQNNKVFHHSGTTYIDTDLLKAVRVDPGVAPADAGPGALGGAIAFETKDVGDILEPGKMFGGQVTGEYQTNGDIWSTSGTLAGRYQGFEALLFGKFADGGLREDGNGNEIIGSGTHLLSGLGKVAYQAPTGDRIEAAFEIVNDDEDRPYRANIGQVIGGRPFPLTRPYDITRQNYTVTYTDETPLPYWDPKVQIGFSKTNLDIEEPDQESYGRTQSLNGRAQNTFSGEYGSLVFGTDFYVDEAELDYRYLPDRAWDESGTERAQNIGFYSQARLDLTERVRASGGARVDVQHFEGIDGEGEWNAGPSLNLSGEVDLTSFLTAYAGVSHVWGGIPLAENFIINPTWVYDGDLKPTTSDNVVAGLKGEYNGFSAGAKVFQTRIYNARTPSYNEGPVVQRDVRTRGYELSAGYANNGFSGRVAYAYVDAEIDGRPADTDVGQYLTTPVGHIVTGSASYLYAPWGVRVGANIEVAFEYDDTYDADIAGAGEPLPGYEVVNAFAEWTPVQFPNLTLRGEVNNVFDEAYVARGTYGTEYGSVVPLYEPGRSFLLKATARF</sequence>
<feature type="region of interest" description="Disordered" evidence="12">
    <location>
        <begin position="42"/>
        <end position="69"/>
    </location>
</feature>
<dbReference type="Pfam" id="PF07715">
    <property type="entry name" value="Plug"/>
    <property type="match status" value="1"/>
</dbReference>
<keyword evidence="9 10" id="KW-0998">Cell outer membrane</keyword>
<evidence type="ECO:0000256" key="11">
    <source>
        <dbReference type="RuleBase" id="RU003357"/>
    </source>
</evidence>
<evidence type="ECO:0000256" key="2">
    <source>
        <dbReference type="ARBA" id="ARBA00009810"/>
    </source>
</evidence>
<dbReference type="InterPro" id="IPR039426">
    <property type="entry name" value="TonB-dep_rcpt-like"/>
</dbReference>
<proteinExistence type="inferred from homology"/>
<evidence type="ECO:0000256" key="7">
    <source>
        <dbReference type="ARBA" id="ARBA00023136"/>
    </source>
</evidence>
<evidence type="ECO:0000256" key="3">
    <source>
        <dbReference type="ARBA" id="ARBA00022448"/>
    </source>
</evidence>
<keyword evidence="13" id="KW-0732">Signal</keyword>
<dbReference type="Gene3D" id="2.170.130.10">
    <property type="entry name" value="TonB-dependent receptor, plug domain"/>
    <property type="match status" value="1"/>
</dbReference>
<evidence type="ECO:0000256" key="12">
    <source>
        <dbReference type="SAM" id="MobiDB-lite"/>
    </source>
</evidence>
<dbReference type="RefSeq" id="WP_111341971.1">
    <property type="nucleotide sequence ID" value="NZ_QHHQ01000001.1"/>
</dbReference>
<feature type="domain" description="TonB-dependent receptor plug" evidence="15">
    <location>
        <begin position="70"/>
        <end position="165"/>
    </location>
</feature>
<dbReference type="InterPro" id="IPR012910">
    <property type="entry name" value="Plug_dom"/>
</dbReference>
<dbReference type="InterPro" id="IPR000531">
    <property type="entry name" value="Beta-barrel_TonB"/>
</dbReference>
<evidence type="ECO:0000256" key="9">
    <source>
        <dbReference type="ARBA" id="ARBA00023237"/>
    </source>
</evidence>
<organism evidence="16 17">
    <name type="scientific">Acuticoccus sediminis</name>
    <dbReference type="NCBI Taxonomy" id="2184697"/>
    <lineage>
        <taxon>Bacteria</taxon>
        <taxon>Pseudomonadati</taxon>
        <taxon>Pseudomonadota</taxon>
        <taxon>Alphaproteobacteria</taxon>
        <taxon>Hyphomicrobiales</taxon>
        <taxon>Amorphaceae</taxon>
        <taxon>Acuticoccus</taxon>
    </lineage>
</organism>
<dbReference type="GO" id="GO:0015344">
    <property type="term" value="F:siderophore uptake transmembrane transporter activity"/>
    <property type="evidence" value="ECO:0007669"/>
    <property type="project" value="TreeGrafter"/>
</dbReference>
<comment type="similarity">
    <text evidence="2 10 11">Belongs to the TonB-dependent receptor family.</text>
</comment>
<comment type="subcellular location">
    <subcellularLocation>
        <location evidence="1 10">Cell outer membrane</location>
        <topology evidence="1 10">Multi-pass membrane protein</topology>
    </subcellularLocation>
</comment>
<evidence type="ECO:0000313" key="16">
    <source>
        <dbReference type="EMBL" id="RAI03361.1"/>
    </source>
</evidence>
<dbReference type="OrthoDB" id="9760494at2"/>
<evidence type="ECO:0000256" key="13">
    <source>
        <dbReference type="SAM" id="SignalP"/>
    </source>
</evidence>
<dbReference type="Pfam" id="PF00593">
    <property type="entry name" value="TonB_dep_Rec_b-barrel"/>
    <property type="match status" value="1"/>
</dbReference>
<dbReference type="PANTHER" id="PTHR30069:SF41">
    <property type="entry name" value="HEME_HEMOPEXIN UTILIZATION PROTEIN C"/>
    <property type="match status" value="1"/>
</dbReference>
<dbReference type="EMBL" id="QHHQ01000001">
    <property type="protein sequence ID" value="RAI03361.1"/>
    <property type="molecule type" value="Genomic_DNA"/>
</dbReference>
<evidence type="ECO:0000256" key="10">
    <source>
        <dbReference type="PROSITE-ProRule" id="PRU01360"/>
    </source>
</evidence>
<dbReference type="Gene3D" id="2.40.170.20">
    <property type="entry name" value="TonB-dependent receptor, beta-barrel domain"/>
    <property type="match status" value="1"/>
</dbReference>
<keyword evidence="4 10" id="KW-1134">Transmembrane beta strand</keyword>
<dbReference type="PROSITE" id="PS52016">
    <property type="entry name" value="TONB_DEPENDENT_REC_3"/>
    <property type="match status" value="1"/>
</dbReference>
<dbReference type="GO" id="GO:0044718">
    <property type="term" value="P:siderophore transmembrane transport"/>
    <property type="evidence" value="ECO:0007669"/>
    <property type="project" value="TreeGrafter"/>
</dbReference>
<keyword evidence="8 16" id="KW-0675">Receptor</keyword>
<feature type="compositionally biased region" description="Low complexity" evidence="12">
    <location>
        <begin position="42"/>
        <end position="51"/>
    </location>
</feature>
<evidence type="ECO:0000256" key="4">
    <source>
        <dbReference type="ARBA" id="ARBA00022452"/>
    </source>
</evidence>
<evidence type="ECO:0000256" key="1">
    <source>
        <dbReference type="ARBA" id="ARBA00004571"/>
    </source>
</evidence>
<comment type="caution">
    <text evidence="16">The sequence shown here is derived from an EMBL/GenBank/DDBJ whole genome shotgun (WGS) entry which is preliminary data.</text>
</comment>
<gene>
    <name evidence="16" type="ORF">DLJ53_02250</name>
</gene>
<dbReference type="AlphaFoldDB" id="A0A8B2NWZ2"/>
<dbReference type="Proteomes" id="UP000249590">
    <property type="component" value="Unassembled WGS sequence"/>
</dbReference>
<feature type="chain" id="PRO_5032341513" evidence="13">
    <location>
        <begin position="22"/>
        <end position="677"/>
    </location>
</feature>
<name>A0A8B2NWZ2_9HYPH</name>
<feature type="compositionally biased region" description="Gly residues" evidence="12">
    <location>
        <begin position="52"/>
        <end position="64"/>
    </location>
</feature>
<evidence type="ECO:0000259" key="14">
    <source>
        <dbReference type="Pfam" id="PF00593"/>
    </source>
</evidence>
<dbReference type="InterPro" id="IPR036942">
    <property type="entry name" value="Beta-barrel_TonB_sf"/>
</dbReference>
<dbReference type="PANTHER" id="PTHR30069">
    <property type="entry name" value="TONB-DEPENDENT OUTER MEMBRANE RECEPTOR"/>
    <property type="match status" value="1"/>
</dbReference>
<accession>A0A8B2NWZ2</accession>
<keyword evidence="6 11" id="KW-0798">TonB box</keyword>
<dbReference type="GO" id="GO:0009279">
    <property type="term" value="C:cell outer membrane"/>
    <property type="evidence" value="ECO:0007669"/>
    <property type="project" value="UniProtKB-SubCell"/>
</dbReference>
<evidence type="ECO:0000256" key="5">
    <source>
        <dbReference type="ARBA" id="ARBA00022692"/>
    </source>
</evidence>
<dbReference type="InterPro" id="IPR037066">
    <property type="entry name" value="Plug_dom_sf"/>
</dbReference>
<keyword evidence="7 10" id="KW-0472">Membrane</keyword>
<evidence type="ECO:0000256" key="8">
    <source>
        <dbReference type="ARBA" id="ARBA00023170"/>
    </source>
</evidence>
<evidence type="ECO:0000256" key="6">
    <source>
        <dbReference type="ARBA" id="ARBA00023077"/>
    </source>
</evidence>
<dbReference type="SUPFAM" id="SSF56935">
    <property type="entry name" value="Porins"/>
    <property type="match status" value="1"/>
</dbReference>
<protein>
    <submittedName>
        <fullName evidence="16">TonB-dependent receptor</fullName>
    </submittedName>
</protein>
<feature type="signal peptide" evidence="13">
    <location>
        <begin position="1"/>
        <end position="21"/>
    </location>
</feature>
<evidence type="ECO:0000259" key="15">
    <source>
        <dbReference type="Pfam" id="PF07715"/>
    </source>
</evidence>
<evidence type="ECO:0000313" key="17">
    <source>
        <dbReference type="Proteomes" id="UP000249590"/>
    </source>
</evidence>
<reference evidence="16 17" key="1">
    <citation type="submission" date="2018-05" db="EMBL/GenBank/DDBJ databases">
        <title>Acuticoccus sediminis sp. nov., isolated from deep-sea sediment of Indian Ocean.</title>
        <authorList>
            <person name="Liu X."/>
            <person name="Lai Q."/>
            <person name="Du Y."/>
            <person name="Sun F."/>
            <person name="Zhang X."/>
            <person name="Wang S."/>
            <person name="Shao Z."/>
        </authorList>
    </citation>
    <scope>NUCLEOTIDE SEQUENCE [LARGE SCALE GENOMIC DNA]</scope>
    <source>
        <strain evidence="16 17">PTG4-2</strain>
    </source>
</reference>
<feature type="domain" description="TonB-dependent receptor-like beta-barrel" evidence="14">
    <location>
        <begin position="268"/>
        <end position="641"/>
    </location>
</feature>